<proteinExistence type="predicted"/>
<sequence length="573" mass="67744">MYKQKYLKYKKKYLSLKKQTGGSIVENMLSEKLDKSIIVNRPTPNPIYPNDKSLKCTLISTQKKNYYKFTYDGQKIVNRYKEYNIEGLLDNVNTNTYNNCCNCISLTLYTKDCRDKRLKTFMTSLLASVINIKKHLPGWLVRIYFDETVYNCIKNYKLPKQLIFNKDYYKNILHDMWLGISEDRQSKCIVKQGITSYTKGIFKDILNVSDDDDDDTTWDDDYVNNPIIDIFRKSINEEIINAKKRMKQILHLKKENLSYENLNKFKLDDKYNMIPNVFNFLENNECINIDTIPYKDEIEKFINLIDECVNFNYNLNNNIPYLFDKIISSDNVEVYTYLCDDWQLVKTRSLRFLPLIQEDVNICIIRDADGIVSKRDCININLFSHDERKMFYLINYGNFSPFYGHYSSWLQNYAPQFMNKYKNAYQLLAGCFGTKIKIKEDYYNNSIITLSNIIHPDNVGFDELILLYIYKNFISVLPKDIEVPKYVPEFISSTWKVVGVSEKSIRIDNNEFIKTLLNSIINIKNKDTSDEMDILSLFILYHINGNIYDVFSEDQTSESTDYLYLNKRLVNNN</sequence>
<name>A0A1V0SEF3_9VIRU</name>
<evidence type="ECO:0000313" key="1">
    <source>
        <dbReference type="EMBL" id="ARF10092.1"/>
    </source>
</evidence>
<reference evidence="1" key="1">
    <citation type="journal article" date="2017" name="Science">
        <title>Giant viruses with an expanded complement of translation system components.</title>
        <authorList>
            <person name="Schulz F."/>
            <person name="Yutin N."/>
            <person name="Ivanova N.N."/>
            <person name="Ortega D.R."/>
            <person name="Lee T.K."/>
            <person name="Vierheilig J."/>
            <person name="Daims H."/>
            <person name="Horn M."/>
            <person name="Wagner M."/>
            <person name="Jensen G.J."/>
            <person name="Kyrpides N.C."/>
            <person name="Koonin E.V."/>
            <person name="Woyke T."/>
        </authorList>
    </citation>
    <scope>NUCLEOTIDE SEQUENCE</scope>
    <source>
        <strain evidence="1">ILV1</strain>
    </source>
</reference>
<organism evidence="1">
    <name type="scientific">Indivirus ILV1</name>
    <dbReference type="NCBI Taxonomy" id="1977633"/>
    <lineage>
        <taxon>Viruses</taxon>
        <taxon>Varidnaviria</taxon>
        <taxon>Bamfordvirae</taxon>
        <taxon>Nucleocytoviricota</taxon>
        <taxon>Megaviricetes</taxon>
        <taxon>Imitervirales</taxon>
        <taxon>Mimiviridae</taxon>
        <taxon>Klosneuvirinae</taxon>
        <taxon>Indivirus</taxon>
    </lineage>
</organism>
<gene>
    <name evidence="1" type="ORF">Indivirus_13_6</name>
</gene>
<protein>
    <submittedName>
        <fullName evidence="1">Uncharacterized protein</fullName>
    </submittedName>
</protein>
<dbReference type="EMBL" id="KY684097">
    <property type="protein sequence ID" value="ARF10092.1"/>
    <property type="molecule type" value="Genomic_DNA"/>
</dbReference>
<accession>A0A1V0SEF3</accession>